<evidence type="ECO:0000256" key="1">
    <source>
        <dbReference type="ARBA" id="ARBA00022676"/>
    </source>
</evidence>
<sequence>MTNSLLRGAAKPLNPTTGDIAPRDLGWAEALAFADRAVSRAKGQVMVTFLNAGSAKLTMRDEGQGDALRRQELSGCDAARASRLSCDRVFAAKLNESDFVPALLTYVEKPMRVALVGSRSDVLQCAAAVFRARTPWHEFVPIMDAFCDHSISQKVLDRLHSLAPDILVVAVEGLPQRKCVDRRLGQDEAPLVITVSALFDHVTQEQAAAPTLLRHPGLGWLYRLLLGFRRLWRRHFLGDPVVS</sequence>
<evidence type="ECO:0000313" key="3">
    <source>
        <dbReference type="EMBL" id="WEX84715.1"/>
    </source>
</evidence>
<accession>A0ABY8D583</accession>
<keyword evidence="2 3" id="KW-0808">Transferase</keyword>
<dbReference type="EC" id="2.4.1.-" evidence="3"/>
<evidence type="ECO:0000313" key="4">
    <source>
        <dbReference type="Proteomes" id="UP001235547"/>
    </source>
</evidence>
<reference evidence="3 4" key="1">
    <citation type="submission" date="2023-03" db="EMBL/GenBank/DDBJ databases">
        <authorList>
            <person name="Kaur S."/>
            <person name="Espinosa-Saiz D."/>
            <person name="Velazquez E."/>
            <person name="Menendez E."/>
            <person name="diCenzo G.C."/>
        </authorList>
    </citation>
    <scope>NUCLEOTIDE SEQUENCE [LARGE SCALE GENOMIC DNA]</scope>
    <source>
        <strain evidence="3 4">LMG 27395</strain>
    </source>
</reference>
<name>A0ABY8D583_9HYPH</name>
<keyword evidence="1 3" id="KW-0328">Glycosyltransferase</keyword>
<dbReference type="PANTHER" id="PTHR34136:SF1">
    <property type="entry name" value="UDP-N-ACETYL-D-MANNOSAMINURONIC ACID TRANSFERASE"/>
    <property type="match status" value="1"/>
</dbReference>
<gene>
    <name evidence="3" type="ORF">PYH38_003619</name>
</gene>
<evidence type="ECO:0000256" key="2">
    <source>
        <dbReference type="ARBA" id="ARBA00022679"/>
    </source>
</evidence>
<dbReference type="Proteomes" id="UP001235547">
    <property type="component" value="Chromosome 1"/>
</dbReference>
<dbReference type="PANTHER" id="PTHR34136">
    <property type="match status" value="1"/>
</dbReference>
<dbReference type="InterPro" id="IPR004629">
    <property type="entry name" value="WecG_TagA_CpsF"/>
</dbReference>
<dbReference type="GO" id="GO:0016757">
    <property type="term" value="F:glycosyltransferase activity"/>
    <property type="evidence" value="ECO:0007669"/>
    <property type="project" value="UniProtKB-KW"/>
</dbReference>
<dbReference type="EMBL" id="CP120371">
    <property type="protein sequence ID" value="WEX84715.1"/>
    <property type="molecule type" value="Genomic_DNA"/>
</dbReference>
<dbReference type="RefSeq" id="WP_280735633.1">
    <property type="nucleotide sequence ID" value="NZ_CP120368.1"/>
</dbReference>
<protein>
    <submittedName>
        <fullName evidence="3">WecB/TagA/CpsF family glycosyltransferase</fullName>
        <ecNumber evidence="3">2.4.1.-</ecNumber>
    </submittedName>
</protein>
<keyword evidence="4" id="KW-1185">Reference proteome</keyword>
<proteinExistence type="predicted"/>
<organism evidence="3 4">
    <name type="scientific">Sinorhizobium numidicum</name>
    <dbReference type="NCBI Taxonomy" id="680248"/>
    <lineage>
        <taxon>Bacteria</taxon>
        <taxon>Pseudomonadati</taxon>
        <taxon>Pseudomonadota</taxon>
        <taxon>Alphaproteobacteria</taxon>
        <taxon>Hyphomicrobiales</taxon>
        <taxon>Rhizobiaceae</taxon>
        <taxon>Sinorhizobium/Ensifer group</taxon>
        <taxon>Sinorhizobium</taxon>
    </lineage>
</organism>
<dbReference type="Pfam" id="PF03808">
    <property type="entry name" value="Glyco_tran_WecG"/>
    <property type="match status" value="1"/>
</dbReference>